<dbReference type="GO" id="GO:0016491">
    <property type="term" value="F:oxidoreductase activity"/>
    <property type="evidence" value="ECO:0007669"/>
    <property type="project" value="UniProtKB-ARBA"/>
</dbReference>
<evidence type="ECO:0000313" key="8">
    <source>
        <dbReference type="EMBL" id="RLE52409.1"/>
    </source>
</evidence>
<organism evidence="9 11">
    <name type="scientific">Thermoproteota archaeon</name>
    <dbReference type="NCBI Taxonomy" id="2056631"/>
    <lineage>
        <taxon>Archaea</taxon>
        <taxon>Thermoproteota</taxon>
    </lineage>
</organism>
<dbReference type="PANTHER" id="PTHR43687:SF1">
    <property type="entry name" value="FERREDOXIN III"/>
    <property type="match status" value="1"/>
</dbReference>
<evidence type="ECO:0000256" key="4">
    <source>
        <dbReference type="ARBA" id="ARBA00023004"/>
    </source>
</evidence>
<dbReference type="InterPro" id="IPR050572">
    <property type="entry name" value="Fe-S_Ferredoxin"/>
</dbReference>
<dbReference type="PRINTS" id="PR00352">
    <property type="entry name" value="3FE4SFRDOXIN"/>
</dbReference>
<keyword evidence="5 6" id="KW-0411">Iron-sulfur</keyword>
<keyword evidence="2" id="KW-0004">4Fe-4S</keyword>
<evidence type="ECO:0000256" key="6">
    <source>
        <dbReference type="RuleBase" id="RU368020"/>
    </source>
</evidence>
<accession>A0A497F1Y9</accession>
<dbReference type="Proteomes" id="UP000268446">
    <property type="component" value="Unassembled WGS sequence"/>
</dbReference>
<dbReference type="GO" id="GO:0005506">
    <property type="term" value="F:iron ion binding"/>
    <property type="evidence" value="ECO:0007669"/>
    <property type="project" value="UniProtKB-UniRule"/>
</dbReference>
<sequence length="60" mass="6475">MPKVVVDEEKCVGCGTCVQVCPMGVYELVDNKAKPVNEDQCVACRACEAQCPVQAITIEE</sequence>
<evidence type="ECO:0000256" key="5">
    <source>
        <dbReference type="ARBA" id="ARBA00023014"/>
    </source>
</evidence>
<evidence type="ECO:0000256" key="3">
    <source>
        <dbReference type="ARBA" id="ARBA00022723"/>
    </source>
</evidence>
<evidence type="ECO:0000256" key="2">
    <source>
        <dbReference type="ARBA" id="ARBA00022485"/>
    </source>
</evidence>
<dbReference type="EMBL" id="QMRA01000063">
    <property type="protein sequence ID" value="RLE53505.1"/>
    <property type="molecule type" value="Genomic_DNA"/>
</dbReference>
<dbReference type="SUPFAM" id="SSF54862">
    <property type="entry name" value="4Fe-4S ferredoxins"/>
    <property type="match status" value="1"/>
</dbReference>
<gene>
    <name evidence="8" type="ORF">DRJ20_00150</name>
    <name evidence="9" type="ORF">DRJ26_03280</name>
</gene>
<dbReference type="EMBL" id="QMQZ01000001">
    <property type="protein sequence ID" value="RLE52409.1"/>
    <property type="molecule type" value="Genomic_DNA"/>
</dbReference>
<evidence type="ECO:0000256" key="1">
    <source>
        <dbReference type="ARBA" id="ARBA00001966"/>
    </source>
</evidence>
<keyword evidence="4 6" id="KW-0408">Iron</keyword>
<dbReference type="GO" id="GO:0051539">
    <property type="term" value="F:4 iron, 4 sulfur cluster binding"/>
    <property type="evidence" value="ECO:0007669"/>
    <property type="project" value="UniProtKB-KW"/>
</dbReference>
<dbReference type="PROSITE" id="PS00198">
    <property type="entry name" value="4FE4S_FER_1"/>
    <property type="match status" value="1"/>
</dbReference>
<dbReference type="AlphaFoldDB" id="A0A497F1Y9"/>
<reference evidence="10 11" key="1">
    <citation type="submission" date="2018-06" db="EMBL/GenBank/DDBJ databases">
        <title>Extensive metabolic versatility and redundancy in microbially diverse, dynamic hydrothermal sediments.</title>
        <authorList>
            <person name="Dombrowski N."/>
            <person name="Teske A."/>
            <person name="Baker B.J."/>
        </authorList>
    </citation>
    <scope>NUCLEOTIDE SEQUENCE [LARGE SCALE GENOMIC DNA]</scope>
    <source>
        <strain evidence="9">B20_G2</strain>
        <strain evidence="8">B29_G17</strain>
    </source>
</reference>
<proteinExistence type="predicted"/>
<comment type="caution">
    <text evidence="9">The sequence shown here is derived from an EMBL/GenBank/DDBJ whole genome shotgun (WGS) entry which is preliminary data.</text>
</comment>
<feature type="domain" description="4Fe-4S ferredoxin-type" evidence="7">
    <location>
        <begin position="2"/>
        <end position="31"/>
    </location>
</feature>
<keyword evidence="6" id="KW-0813">Transport</keyword>
<dbReference type="PANTHER" id="PTHR43687">
    <property type="entry name" value="ADENYLYLSULFATE REDUCTASE, BETA SUBUNIT"/>
    <property type="match status" value="1"/>
</dbReference>
<dbReference type="Gene3D" id="3.30.70.20">
    <property type="match status" value="2"/>
</dbReference>
<feature type="domain" description="4Fe-4S ferredoxin-type" evidence="7">
    <location>
        <begin position="32"/>
        <end position="60"/>
    </location>
</feature>
<dbReference type="InterPro" id="IPR001080">
    <property type="entry name" value="3Fe4S_ferredoxin"/>
</dbReference>
<evidence type="ECO:0000313" key="11">
    <source>
        <dbReference type="Proteomes" id="UP000269499"/>
    </source>
</evidence>
<name>A0A497F1Y9_9CREN</name>
<dbReference type="GO" id="GO:0009055">
    <property type="term" value="F:electron transfer activity"/>
    <property type="evidence" value="ECO:0007669"/>
    <property type="project" value="UniProtKB-UniRule"/>
</dbReference>
<evidence type="ECO:0000313" key="9">
    <source>
        <dbReference type="EMBL" id="RLE53505.1"/>
    </source>
</evidence>
<comment type="function">
    <text evidence="6">Ferredoxins are iron-sulfur proteins that transfer electrons in a wide variety of metabolic reactions.</text>
</comment>
<dbReference type="InterPro" id="IPR017896">
    <property type="entry name" value="4Fe4S_Fe-S-bd"/>
</dbReference>
<evidence type="ECO:0000259" key="7">
    <source>
        <dbReference type="PROSITE" id="PS51379"/>
    </source>
</evidence>
<dbReference type="InterPro" id="IPR017900">
    <property type="entry name" value="4Fe4S_Fe_S_CS"/>
</dbReference>
<comment type="cofactor">
    <cofactor evidence="1">
        <name>[4Fe-4S] cluster</name>
        <dbReference type="ChEBI" id="CHEBI:49883"/>
    </cofactor>
</comment>
<dbReference type="Proteomes" id="UP000269499">
    <property type="component" value="Unassembled WGS sequence"/>
</dbReference>
<protein>
    <recommendedName>
        <fullName evidence="6">Ferredoxin</fullName>
    </recommendedName>
</protein>
<dbReference type="Pfam" id="PF13237">
    <property type="entry name" value="Fer4_10"/>
    <property type="match status" value="1"/>
</dbReference>
<keyword evidence="6" id="KW-0249">Electron transport</keyword>
<dbReference type="PROSITE" id="PS51379">
    <property type="entry name" value="4FE4S_FER_2"/>
    <property type="match status" value="2"/>
</dbReference>
<keyword evidence="3 6" id="KW-0479">Metal-binding</keyword>
<evidence type="ECO:0000313" key="10">
    <source>
        <dbReference type="Proteomes" id="UP000268446"/>
    </source>
</evidence>